<dbReference type="InterPro" id="IPR029058">
    <property type="entry name" value="AB_hydrolase_fold"/>
</dbReference>
<dbReference type="KEGG" id="mgad:MGAD_21770"/>
<gene>
    <name evidence="2" type="primary">bpoA</name>
    <name evidence="2" type="ORF">MGAD_21770</name>
</gene>
<dbReference type="Proteomes" id="UP000466187">
    <property type="component" value="Chromosome"/>
</dbReference>
<dbReference type="EMBL" id="AP022608">
    <property type="protein sequence ID" value="BBZ17842.1"/>
    <property type="molecule type" value="Genomic_DNA"/>
</dbReference>
<proteinExistence type="predicted"/>
<dbReference type="SUPFAM" id="SSF53474">
    <property type="entry name" value="alpha/beta-Hydrolases"/>
    <property type="match status" value="1"/>
</dbReference>
<dbReference type="InterPro" id="IPR050228">
    <property type="entry name" value="Carboxylesterase_BioH"/>
</dbReference>
<dbReference type="GO" id="GO:0004601">
    <property type="term" value="F:peroxidase activity"/>
    <property type="evidence" value="ECO:0007669"/>
    <property type="project" value="UniProtKB-KW"/>
</dbReference>
<keyword evidence="2" id="KW-0560">Oxidoreductase</keyword>
<dbReference type="InterPro" id="IPR000073">
    <property type="entry name" value="AB_hydrolase_1"/>
</dbReference>
<dbReference type="AlphaFoldDB" id="A0A7I7WLJ6"/>
<keyword evidence="2" id="KW-0575">Peroxidase</keyword>
<evidence type="ECO:0000313" key="2">
    <source>
        <dbReference type="EMBL" id="BBZ17842.1"/>
    </source>
</evidence>
<dbReference type="PANTHER" id="PTHR43194">
    <property type="entry name" value="HYDROLASE ALPHA/BETA FOLD FAMILY"/>
    <property type="match status" value="1"/>
</dbReference>
<feature type="domain" description="AB hydrolase-1" evidence="1">
    <location>
        <begin position="51"/>
        <end position="290"/>
    </location>
</feature>
<evidence type="ECO:0000259" key="1">
    <source>
        <dbReference type="Pfam" id="PF00561"/>
    </source>
</evidence>
<sequence>MPHTPRFPDAVPKAAHPRYEHKMTTAPEAFTTAGDGGVRIVGDRIGDPLAPAVVFLHGGGQTRRSWGRAAGAVAERGWQAVTLDFRGHGESDWSSDGDYRVASFARDVLEVLRDLPPKPVLVGASLGGFTSMLLEGELAPGTARAVVLVDIVPDMDQSGASRIHNFMFDRMQSGFDSLDEVADMIQEYNPHRPRPTDLDGLRANLRQRDGRWYWHWDPKFIDGTSALPPTEVTEVDRMHAAVQTIVDAGVPMLLVRGQMSDLVTQERADAFIARFPEVDFVDVGGAGHMVAGDRNDLFADAVVEFLGRHAAR</sequence>
<name>A0A7I7WLJ6_MYCGU</name>
<dbReference type="Gene3D" id="3.40.50.1820">
    <property type="entry name" value="alpha/beta hydrolase"/>
    <property type="match status" value="1"/>
</dbReference>
<protein>
    <submittedName>
        <fullName evidence="2">Peroxidase</fullName>
    </submittedName>
</protein>
<organism evidence="2 3">
    <name type="scientific">Mycolicibacterium gadium</name>
    <name type="common">Mycobacterium gadium</name>
    <dbReference type="NCBI Taxonomy" id="1794"/>
    <lineage>
        <taxon>Bacteria</taxon>
        <taxon>Bacillati</taxon>
        <taxon>Actinomycetota</taxon>
        <taxon>Actinomycetes</taxon>
        <taxon>Mycobacteriales</taxon>
        <taxon>Mycobacteriaceae</taxon>
        <taxon>Mycolicibacterium</taxon>
    </lineage>
</organism>
<evidence type="ECO:0000313" key="3">
    <source>
        <dbReference type="Proteomes" id="UP000466187"/>
    </source>
</evidence>
<reference evidence="2 3" key="1">
    <citation type="journal article" date="2019" name="Emerg. Microbes Infect.">
        <title>Comprehensive subspecies identification of 175 nontuberculous mycobacteria species based on 7547 genomic profiles.</title>
        <authorList>
            <person name="Matsumoto Y."/>
            <person name="Kinjo T."/>
            <person name="Motooka D."/>
            <person name="Nabeya D."/>
            <person name="Jung N."/>
            <person name="Uechi K."/>
            <person name="Horii T."/>
            <person name="Iida T."/>
            <person name="Fujita J."/>
            <person name="Nakamura S."/>
        </authorList>
    </citation>
    <scope>NUCLEOTIDE SEQUENCE [LARGE SCALE GENOMIC DNA]</scope>
    <source>
        <strain evidence="2 3">JCM 12688</strain>
    </source>
</reference>
<dbReference type="PANTHER" id="PTHR43194:SF2">
    <property type="entry name" value="PEROXISOMAL MEMBRANE PROTEIN LPX1"/>
    <property type="match status" value="1"/>
</dbReference>
<accession>A0A7I7WLJ6</accession>
<dbReference type="Pfam" id="PF00561">
    <property type="entry name" value="Abhydrolase_1"/>
    <property type="match status" value="1"/>
</dbReference>